<dbReference type="InterPro" id="IPR028245">
    <property type="entry name" value="PIL1/LSP1"/>
</dbReference>
<evidence type="ECO:0000256" key="14">
    <source>
        <dbReference type="SAM" id="MobiDB-lite"/>
    </source>
</evidence>
<feature type="region of interest" description="Disordered" evidence="14">
    <location>
        <begin position="277"/>
        <end position="332"/>
    </location>
</feature>
<evidence type="ECO:0000256" key="9">
    <source>
        <dbReference type="ARBA" id="ARBA00022842"/>
    </source>
</evidence>
<evidence type="ECO:0000256" key="1">
    <source>
        <dbReference type="ARBA" id="ARBA00001946"/>
    </source>
</evidence>
<feature type="compositionally biased region" description="Basic and acidic residues" evidence="14">
    <location>
        <begin position="300"/>
        <end position="311"/>
    </location>
</feature>
<evidence type="ECO:0000256" key="3">
    <source>
        <dbReference type="ARBA" id="ARBA00006220"/>
    </source>
</evidence>
<dbReference type="SUPFAM" id="SSF50324">
    <property type="entry name" value="Inorganic pyrophosphatase"/>
    <property type="match status" value="1"/>
</dbReference>
<keyword evidence="9" id="KW-0460">Magnesium</keyword>
<dbReference type="PANTHER" id="PTHR31962:SF4">
    <property type="entry name" value="PRIMARY COMPONENT OF EISOSOMES (EUROFUNG)"/>
    <property type="match status" value="1"/>
</dbReference>
<evidence type="ECO:0000256" key="13">
    <source>
        <dbReference type="SAM" id="Coils"/>
    </source>
</evidence>
<dbReference type="Gene3D" id="1.20.1270.60">
    <property type="entry name" value="Arfaptin homology (AH) domain/BAR domain"/>
    <property type="match status" value="1"/>
</dbReference>
<dbReference type="GO" id="GO:0004427">
    <property type="term" value="F:inorganic diphosphate phosphatase activity"/>
    <property type="evidence" value="ECO:0007669"/>
    <property type="project" value="UniProtKB-EC"/>
</dbReference>
<comment type="cofactor">
    <cofactor evidence="1">
        <name>Mg(2+)</name>
        <dbReference type="ChEBI" id="CHEBI:18420"/>
    </cofactor>
</comment>
<comment type="similarity">
    <text evidence="3">Belongs to the PPase family.</text>
</comment>
<comment type="subcellular location">
    <subcellularLocation>
        <location evidence="2">Cytoplasm</location>
    </subcellularLocation>
</comment>
<feature type="compositionally biased region" description="Polar residues" evidence="14">
    <location>
        <begin position="313"/>
        <end position="328"/>
    </location>
</feature>
<proteinExistence type="inferred from homology"/>
<feature type="region of interest" description="Disordered" evidence="14">
    <location>
        <begin position="29"/>
        <end position="60"/>
    </location>
</feature>
<dbReference type="FunFam" id="3.90.80.10:FF:000004">
    <property type="entry name" value="Inorganic pyrophosphatase"/>
    <property type="match status" value="1"/>
</dbReference>
<dbReference type="GO" id="GO:0036286">
    <property type="term" value="C:eisosome filament"/>
    <property type="evidence" value="ECO:0007669"/>
    <property type="project" value="TreeGrafter"/>
</dbReference>
<dbReference type="Proteomes" id="UP000782241">
    <property type="component" value="Unassembled WGS sequence"/>
</dbReference>
<evidence type="ECO:0000256" key="5">
    <source>
        <dbReference type="ARBA" id="ARBA00022490"/>
    </source>
</evidence>
<evidence type="ECO:0000256" key="6">
    <source>
        <dbReference type="ARBA" id="ARBA00022553"/>
    </source>
</evidence>
<evidence type="ECO:0000256" key="7">
    <source>
        <dbReference type="ARBA" id="ARBA00022723"/>
    </source>
</evidence>
<sequence>MSRFSFDASASRNESLCFESPVDVKPLHRNRALSIRSNKSSKAKGSSGASSGGAKHGFSFNSLRGQVQPELSRKLFRLIKSENNLIGAHETAGRERVSIATQLSEWGEHTGDDSISDISDKVGVVLSEMGEQEDAYAHALDDSRAYLKAIRNTEKSVQPSRENKDKIADEIQKLKLKEPGSTRLPVLEQELVRAEAENLVAEAQLTNITRQKLKEAYAAEFAATIERAEKQIILAKHGRRLLELLDDSPVVPGDTRTAYVHSSQARQILNDAEDDLKDWRPEPESFSTPIQGRSPTLGGKGKEPLQAEERLSPVQSEAPTLESETSPQEQREVAAHYSHWNIAARVLRSAVEFALKTEIAAVAFQPAARSLAAAGVGSGTGGRSIGNSGNGNSAPPPPSSSSHSTATSTSKISSRRTAQIARHFSSSSSPTGPVSQQKPDMASNYTVRKVAAPNTLEHRVYIEKDGQPVSPFHDIPLYANQEQNILNMVVEIPRWTNAKLEISKEELLNPIKQDIKKGKLRYVRNCFPHKGYLWNYGAFPQTWEDPNTVHPETKAKGDNDPLDVCEIGELVGYVGQVKQVKVLGVMALLDEEETDWKVIVIDVNDPLASKLNDVEDVERHLPGLLRATNEWFRIYKIPDGKPENQFAFTGECKNKSYALDVVRECGEAWERLITGKTPAGGVSTTNVAVQNSPSRVSPNELPPLPANEELPAEKIDASIDKWFFISGASA</sequence>
<evidence type="ECO:0000256" key="4">
    <source>
        <dbReference type="ARBA" id="ARBA00012146"/>
    </source>
</evidence>
<dbReference type="FunFam" id="1.20.1270.60:FF:000005">
    <property type="entry name" value="Sphingolipid long chain base-responsive pil1"/>
    <property type="match status" value="1"/>
</dbReference>
<feature type="compositionally biased region" description="Polar residues" evidence="14">
    <location>
        <begin position="285"/>
        <end position="294"/>
    </location>
</feature>
<evidence type="ECO:0000256" key="10">
    <source>
        <dbReference type="ARBA" id="ARBA00032535"/>
    </source>
</evidence>
<keyword evidence="8" id="KW-0378">Hydrolase</keyword>
<keyword evidence="6" id="KW-0597">Phosphoprotein</keyword>
<feature type="compositionally biased region" description="Polar residues" evidence="14">
    <location>
        <begin position="430"/>
        <end position="440"/>
    </location>
</feature>
<evidence type="ECO:0000256" key="8">
    <source>
        <dbReference type="ARBA" id="ARBA00022801"/>
    </source>
</evidence>
<dbReference type="GO" id="GO:0008289">
    <property type="term" value="F:lipid binding"/>
    <property type="evidence" value="ECO:0007669"/>
    <property type="project" value="TreeGrafter"/>
</dbReference>
<evidence type="ECO:0000256" key="2">
    <source>
        <dbReference type="ARBA" id="ARBA00004496"/>
    </source>
</evidence>
<dbReference type="AlphaFoldDB" id="A0A9P7H969"/>
<feature type="compositionally biased region" description="Low complexity" evidence="14">
    <location>
        <begin position="400"/>
        <end position="418"/>
    </location>
</feature>
<feature type="coiled-coil region" evidence="13">
    <location>
        <begin position="184"/>
        <end position="211"/>
    </location>
</feature>
<name>A0A9P7H969_9HYPO</name>
<accession>A0A9P7H969</accession>
<dbReference type="InterPro" id="IPR027267">
    <property type="entry name" value="AH/BAR_dom_sf"/>
</dbReference>
<dbReference type="GO" id="GO:0006796">
    <property type="term" value="P:phosphate-containing compound metabolic process"/>
    <property type="evidence" value="ECO:0007669"/>
    <property type="project" value="InterPro"/>
</dbReference>
<dbReference type="PROSITE" id="PS00387">
    <property type="entry name" value="PPASE"/>
    <property type="match status" value="1"/>
</dbReference>
<dbReference type="GO" id="GO:0005886">
    <property type="term" value="C:plasma membrane"/>
    <property type="evidence" value="ECO:0007669"/>
    <property type="project" value="TreeGrafter"/>
</dbReference>
<dbReference type="PANTHER" id="PTHR31962">
    <property type="entry name" value="SPHINGOLIPID LONG CHAIN BASE-RESPONSIVE PROTEIN PIL1"/>
    <property type="match status" value="1"/>
</dbReference>
<dbReference type="Pfam" id="PF00719">
    <property type="entry name" value="Pyrophosphatase"/>
    <property type="match status" value="1"/>
</dbReference>
<dbReference type="EMBL" id="JAGPUO010000003">
    <property type="protein sequence ID" value="KAG5664043.1"/>
    <property type="molecule type" value="Genomic_DNA"/>
</dbReference>
<evidence type="ECO:0000256" key="12">
    <source>
        <dbReference type="ARBA" id="ARBA00047820"/>
    </source>
</evidence>
<reference evidence="15" key="1">
    <citation type="submission" date="2021-04" db="EMBL/GenBank/DDBJ databases">
        <title>Draft genome of Fusarium avenaceum strain F156N33, isolated from an atmospheric sample in Virginia.</title>
        <authorList>
            <person name="Yang S."/>
            <person name="Vinatzer B.A."/>
            <person name="Coleman J."/>
        </authorList>
    </citation>
    <scope>NUCLEOTIDE SEQUENCE</scope>
    <source>
        <strain evidence="15">F156N33</strain>
    </source>
</reference>
<keyword evidence="13" id="KW-0175">Coiled coil</keyword>
<dbReference type="GO" id="GO:0006897">
    <property type="term" value="P:endocytosis"/>
    <property type="evidence" value="ECO:0007669"/>
    <property type="project" value="TreeGrafter"/>
</dbReference>
<dbReference type="EC" id="3.6.1.1" evidence="4"/>
<dbReference type="CDD" id="cd00412">
    <property type="entry name" value="pyrophosphatase"/>
    <property type="match status" value="1"/>
</dbReference>
<comment type="catalytic activity">
    <reaction evidence="12">
        <text>diphosphate + H2O = 2 phosphate + H(+)</text>
        <dbReference type="Rhea" id="RHEA:24576"/>
        <dbReference type="ChEBI" id="CHEBI:15377"/>
        <dbReference type="ChEBI" id="CHEBI:15378"/>
        <dbReference type="ChEBI" id="CHEBI:33019"/>
        <dbReference type="ChEBI" id="CHEBI:43474"/>
        <dbReference type="EC" id="3.6.1.1"/>
    </reaction>
</comment>
<organism evidence="15 16">
    <name type="scientific">Fusarium avenaceum</name>
    <dbReference type="NCBI Taxonomy" id="40199"/>
    <lineage>
        <taxon>Eukaryota</taxon>
        <taxon>Fungi</taxon>
        <taxon>Dikarya</taxon>
        <taxon>Ascomycota</taxon>
        <taxon>Pezizomycotina</taxon>
        <taxon>Sordariomycetes</taxon>
        <taxon>Hypocreomycetidae</taxon>
        <taxon>Hypocreales</taxon>
        <taxon>Nectriaceae</taxon>
        <taxon>Fusarium</taxon>
        <taxon>Fusarium tricinctum species complex</taxon>
    </lineage>
</organism>
<evidence type="ECO:0000313" key="15">
    <source>
        <dbReference type="EMBL" id="KAG5664043.1"/>
    </source>
</evidence>
<keyword evidence="16" id="KW-1185">Reference proteome</keyword>
<protein>
    <recommendedName>
        <fullName evidence="11">Inorganic pyrophosphatase</fullName>
        <ecNumber evidence="4">3.6.1.1</ecNumber>
    </recommendedName>
    <alternativeName>
        <fullName evidence="10">Pyrophosphate phospho-hydrolase</fullName>
    </alternativeName>
</protein>
<dbReference type="InterPro" id="IPR008162">
    <property type="entry name" value="Pyrophosphatase"/>
</dbReference>
<dbReference type="Pfam" id="PF13805">
    <property type="entry name" value="Pil1"/>
    <property type="match status" value="1"/>
</dbReference>
<keyword evidence="5" id="KW-0963">Cytoplasm</keyword>
<dbReference type="GO" id="GO:0000287">
    <property type="term" value="F:magnesium ion binding"/>
    <property type="evidence" value="ECO:0007669"/>
    <property type="project" value="InterPro"/>
</dbReference>
<dbReference type="Gene3D" id="3.90.80.10">
    <property type="entry name" value="Inorganic pyrophosphatase"/>
    <property type="match status" value="1"/>
</dbReference>
<evidence type="ECO:0000313" key="16">
    <source>
        <dbReference type="Proteomes" id="UP000782241"/>
    </source>
</evidence>
<comment type="caution">
    <text evidence="15">The sequence shown here is derived from an EMBL/GenBank/DDBJ whole genome shotgun (WGS) entry which is preliminary data.</text>
</comment>
<feature type="region of interest" description="Disordered" evidence="14">
    <location>
        <begin position="374"/>
        <end position="440"/>
    </location>
</feature>
<dbReference type="GO" id="GO:0070941">
    <property type="term" value="P:eisosome assembly"/>
    <property type="evidence" value="ECO:0007669"/>
    <property type="project" value="TreeGrafter"/>
</dbReference>
<evidence type="ECO:0000256" key="11">
    <source>
        <dbReference type="ARBA" id="ARBA00040300"/>
    </source>
</evidence>
<gene>
    <name evidence="15" type="ORF">KAF25_006628</name>
</gene>
<keyword evidence="7" id="KW-0479">Metal-binding</keyword>
<dbReference type="InterPro" id="IPR036649">
    <property type="entry name" value="Pyrophosphatase_sf"/>
</dbReference>